<evidence type="ECO:0000313" key="1">
    <source>
        <dbReference type="EMBL" id="MDH5829898.1"/>
    </source>
</evidence>
<gene>
    <name evidence="1" type="ORF">QFW80_05120</name>
</gene>
<sequence length="179" mass="19245">MRKWIILAGVLLAALLAWTAAGPYLTMHAIGKAVREENAAALARHVDFPPLRASLKAQLGDRLARRVGVEAQSGWLGALGATVANELAGGAVDLMVTPYGLGALIEGRKVWNRATGLPPPRTEAGAAARPDPWRDAQRRYESTSRFTATVHTDDGAPVVFVLTRQGVRWKLSDIRLPPP</sequence>
<proteinExistence type="predicted"/>
<dbReference type="Pfam" id="PF11159">
    <property type="entry name" value="DUF2939"/>
    <property type="match status" value="1"/>
</dbReference>
<keyword evidence="2" id="KW-1185">Reference proteome</keyword>
<name>A0ABT6JGU0_9GAMM</name>
<accession>A0ABT6JGU0</accession>
<dbReference type="Proteomes" id="UP001156831">
    <property type="component" value="Unassembled WGS sequence"/>
</dbReference>
<dbReference type="InterPro" id="IPR021330">
    <property type="entry name" value="DUF2939"/>
</dbReference>
<comment type="caution">
    <text evidence="1">The sequence shown here is derived from an EMBL/GenBank/DDBJ whole genome shotgun (WGS) entry which is preliminary data.</text>
</comment>
<evidence type="ECO:0000313" key="2">
    <source>
        <dbReference type="Proteomes" id="UP001156831"/>
    </source>
</evidence>
<dbReference type="RefSeq" id="WP_280600290.1">
    <property type="nucleotide sequence ID" value="NZ_JARXRN010000020.1"/>
</dbReference>
<organism evidence="1 2">
    <name type="scientific">Luteimonas rhizosphaericola</name>
    <dbReference type="NCBI Taxonomy" id="3042024"/>
    <lineage>
        <taxon>Bacteria</taxon>
        <taxon>Pseudomonadati</taxon>
        <taxon>Pseudomonadota</taxon>
        <taxon>Gammaproteobacteria</taxon>
        <taxon>Lysobacterales</taxon>
        <taxon>Lysobacteraceae</taxon>
        <taxon>Luteimonas</taxon>
    </lineage>
</organism>
<protein>
    <submittedName>
        <fullName evidence="1">DUF2939 domain-containing protein</fullName>
    </submittedName>
</protein>
<reference evidence="1 2" key="1">
    <citation type="submission" date="2023-04" db="EMBL/GenBank/DDBJ databases">
        <title>Luteimonas sp. M1R5S18.</title>
        <authorList>
            <person name="Sun J.-Q."/>
        </authorList>
    </citation>
    <scope>NUCLEOTIDE SEQUENCE [LARGE SCALE GENOMIC DNA]</scope>
    <source>
        <strain evidence="1 2">M1R5S18</strain>
    </source>
</reference>
<dbReference type="EMBL" id="JARXRN010000020">
    <property type="protein sequence ID" value="MDH5829898.1"/>
    <property type="molecule type" value="Genomic_DNA"/>
</dbReference>